<dbReference type="RefSeq" id="WP_263862414.1">
    <property type="nucleotide sequence ID" value="NZ_BKAM01000059.1"/>
</dbReference>
<feature type="transmembrane region" description="Helical" evidence="1">
    <location>
        <begin position="7"/>
        <end position="27"/>
    </location>
</feature>
<dbReference type="EMBL" id="BKAM01000059">
    <property type="protein sequence ID" value="GEP73246.1"/>
    <property type="molecule type" value="Genomic_DNA"/>
</dbReference>
<gene>
    <name evidence="2" type="ORF">LRA02_21140</name>
</gene>
<keyword evidence="1" id="KW-0472">Membrane</keyword>
<name>A0A512PPW2_9LACO</name>
<evidence type="ECO:0000256" key="1">
    <source>
        <dbReference type="SAM" id="Phobius"/>
    </source>
</evidence>
<dbReference type="AlphaFoldDB" id="A0A512PPW2"/>
<evidence type="ECO:0000313" key="3">
    <source>
        <dbReference type="Proteomes" id="UP000321569"/>
    </source>
</evidence>
<accession>A0A512PPW2</accession>
<proteinExistence type="predicted"/>
<keyword evidence="1" id="KW-0812">Transmembrane</keyword>
<evidence type="ECO:0000313" key="2">
    <source>
        <dbReference type="EMBL" id="GEP73246.1"/>
    </source>
</evidence>
<comment type="caution">
    <text evidence="2">The sequence shown here is derived from an EMBL/GenBank/DDBJ whole genome shotgun (WGS) entry which is preliminary data.</text>
</comment>
<organism evidence="2 3">
    <name type="scientific">Lentilactobacillus rapi</name>
    <dbReference type="NCBI Taxonomy" id="481723"/>
    <lineage>
        <taxon>Bacteria</taxon>
        <taxon>Bacillati</taxon>
        <taxon>Bacillota</taxon>
        <taxon>Bacilli</taxon>
        <taxon>Lactobacillales</taxon>
        <taxon>Lactobacillaceae</taxon>
        <taxon>Lentilactobacillus</taxon>
    </lineage>
</organism>
<sequence length="40" mass="4784">MKHKKLLFTGLGLMTLTIYFLKSIGWFEDDSHLYDEYEAK</sequence>
<reference evidence="2 3" key="1">
    <citation type="submission" date="2019-07" db="EMBL/GenBank/DDBJ databases">
        <title>Whole genome shotgun sequence of Lactobacillus rapi NBRC 109618.</title>
        <authorList>
            <person name="Hosoyama A."/>
            <person name="Uohara A."/>
            <person name="Ohji S."/>
            <person name="Ichikawa N."/>
        </authorList>
    </citation>
    <scope>NUCLEOTIDE SEQUENCE [LARGE SCALE GENOMIC DNA]</scope>
    <source>
        <strain evidence="2 3">NBRC 109618</strain>
    </source>
</reference>
<protein>
    <recommendedName>
        <fullName evidence="4">Methanol dehydrogenase</fullName>
    </recommendedName>
</protein>
<evidence type="ECO:0008006" key="4">
    <source>
        <dbReference type="Google" id="ProtNLM"/>
    </source>
</evidence>
<keyword evidence="1" id="KW-1133">Transmembrane helix</keyword>
<dbReference type="Proteomes" id="UP000321569">
    <property type="component" value="Unassembled WGS sequence"/>
</dbReference>